<protein>
    <submittedName>
        <fullName evidence="1">Uncharacterized protein</fullName>
    </submittedName>
</protein>
<accession>A0A3M7QQC4</accession>
<evidence type="ECO:0000313" key="2">
    <source>
        <dbReference type="Proteomes" id="UP000276133"/>
    </source>
</evidence>
<feature type="non-terminal residue" evidence="1">
    <location>
        <position position="1"/>
    </location>
</feature>
<comment type="caution">
    <text evidence="1">The sequence shown here is derived from an EMBL/GenBank/DDBJ whole genome shotgun (WGS) entry which is preliminary data.</text>
</comment>
<sequence length="150" mass="16943">PCAKDVSILNNLFFSNNLSQRVALILLTQSRAKCVYHDTSILFKNFELSSCGLSLKSVRLAKKENSRIPSMQESHVGLSLDFENRTIMGQPLLASDFQGKTKNKLASFLNGPRIVSKVRLEKSAFCKKYGLQIIIFYLFVYLYRAKAPSD</sequence>
<name>A0A3M7QQC4_BRAPC</name>
<organism evidence="1 2">
    <name type="scientific">Brachionus plicatilis</name>
    <name type="common">Marine rotifer</name>
    <name type="synonym">Brachionus muelleri</name>
    <dbReference type="NCBI Taxonomy" id="10195"/>
    <lineage>
        <taxon>Eukaryota</taxon>
        <taxon>Metazoa</taxon>
        <taxon>Spiralia</taxon>
        <taxon>Gnathifera</taxon>
        <taxon>Rotifera</taxon>
        <taxon>Eurotatoria</taxon>
        <taxon>Monogononta</taxon>
        <taxon>Pseudotrocha</taxon>
        <taxon>Ploima</taxon>
        <taxon>Brachionidae</taxon>
        <taxon>Brachionus</taxon>
    </lineage>
</organism>
<proteinExistence type="predicted"/>
<dbReference type="Proteomes" id="UP000276133">
    <property type="component" value="Unassembled WGS sequence"/>
</dbReference>
<dbReference type="AlphaFoldDB" id="A0A3M7QQC4"/>
<reference evidence="1 2" key="1">
    <citation type="journal article" date="2018" name="Sci. Rep.">
        <title>Genomic signatures of local adaptation to the degree of environmental predictability in rotifers.</title>
        <authorList>
            <person name="Franch-Gras L."/>
            <person name="Hahn C."/>
            <person name="Garcia-Roger E.M."/>
            <person name="Carmona M.J."/>
            <person name="Serra M."/>
            <person name="Gomez A."/>
        </authorList>
    </citation>
    <scope>NUCLEOTIDE SEQUENCE [LARGE SCALE GENOMIC DNA]</scope>
    <source>
        <strain evidence="1">HYR1</strain>
    </source>
</reference>
<dbReference type="EMBL" id="REGN01005350">
    <property type="protein sequence ID" value="RNA13657.1"/>
    <property type="molecule type" value="Genomic_DNA"/>
</dbReference>
<evidence type="ECO:0000313" key="1">
    <source>
        <dbReference type="EMBL" id="RNA13657.1"/>
    </source>
</evidence>
<keyword evidence="2" id="KW-1185">Reference proteome</keyword>
<gene>
    <name evidence="1" type="ORF">BpHYR1_026172</name>
</gene>